<evidence type="ECO:0000313" key="4">
    <source>
        <dbReference type="Proteomes" id="UP000007635"/>
    </source>
</evidence>
<feature type="compositionally biased region" description="Low complexity" evidence="2">
    <location>
        <begin position="393"/>
        <end position="407"/>
    </location>
</feature>
<evidence type="ECO:0000256" key="1">
    <source>
        <dbReference type="ARBA" id="ARBA00022853"/>
    </source>
</evidence>
<feature type="compositionally biased region" description="Polar residues" evidence="2">
    <location>
        <begin position="424"/>
        <end position="435"/>
    </location>
</feature>
<feature type="region of interest" description="Disordered" evidence="2">
    <location>
        <begin position="280"/>
        <end position="677"/>
    </location>
</feature>
<feature type="compositionally biased region" description="Polar residues" evidence="2">
    <location>
        <begin position="224"/>
        <end position="238"/>
    </location>
</feature>
<feature type="compositionally biased region" description="Polar residues" evidence="2">
    <location>
        <begin position="609"/>
        <end position="619"/>
    </location>
</feature>
<feature type="compositionally biased region" description="Low complexity" evidence="2">
    <location>
        <begin position="67"/>
        <end position="84"/>
    </location>
</feature>
<evidence type="ECO:0000313" key="3">
    <source>
        <dbReference type="Ensembl" id="ENSGACP00000034065.1"/>
    </source>
</evidence>
<name>A0AAQ4P5E4_GASAC</name>
<dbReference type="GO" id="GO:0006325">
    <property type="term" value="P:chromatin organization"/>
    <property type="evidence" value="ECO:0007669"/>
    <property type="project" value="UniProtKB-KW"/>
</dbReference>
<keyword evidence="4" id="KW-1185">Reference proteome</keyword>
<protein>
    <submittedName>
        <fullName evidence="3">SET domain containing 5</fullName>
    </submittedName>
</protein>
<reference evidence="3" key="2">
    <citation type="submission" date="2025-08" db="UniProtKB">
        <authorList>
            <consortium name="Ensembl"/>
        </authorList>
    </citation>
    <scope>IDENTIFICATION</scope>
</reference>
<feature type="compositionally biased region" description="Low complexity" evidence="2">
    <location>
        <begin position="552"/>
        <end position="579"/>
    </location>
</feature>
<dbReference type="AlphaFoldDB" id="A0AAQ4P5E4"/>
<dbReference type="GO" id="GO:0034967">
    <property type="term" value="C:Set3 complex"/>
    <property type="evidence" value="ECO:0007669"/>
    <property type="project" value="TreeGrafter"/>
</dbReference>
<organism evidence="3 4">
    <name type="scientific">Gasterosteus aculeatus aculeatus</name>
    <name type="common">three-spined stickleback</name>
    <dbReference type="NCBI Taxonomy" id="481459"/>
    <lineage>
        <taxon>Eukaryota</taxon>
        <taxon>Metazoa</taxon>
        <taxon>Chordata</taxon>
        <taxon>Craniata</taxon>
        <taxon>Vertebrata</taxon>
        <taxon>Euteleostomi</taxon>
        <taxon>Actinopterygii</taxon>
        <taxon>Neopterygii</taxon>
        <taxon>Teleostei</taxon>
        <taxon>Neoteleostei</taxon>
        <taxon>Acanthomorphata</taxon>
        <taxon>Eupercaria</taxon>
        <taxon>Perciformes</taxon>
        <taxon>Cottioidei</taxon>
        <taxon>Gasterosteales</taxon>
        <taxon>Gasterosteidae</taxon>
        <taxon>Gasterosteus</taxon>
    </lineage>
</organism>
<feature type="compositionally biased region" description="Polar residues" evidence="2">
    <location>
        <begin position="498"/>
        <end position="536"/>
    </location>
</feature>
<reference evidence="3 4" key="1">
    <citation type="journal article" date="2021" name="G3 (Bethesda)">
        <title>Improved contiguity of the threespine stickleback genome using long-read sequencing.</title>
        <authorList>
            <person name="Nath S."/>
            <person name="Shaw D.E."/>
            <person name="White M.A."/>
        </authorList>
    </citation>
    <scope>NUCLEOTIDE SEQUENCE [LARGE SCALE GENOMIC DNA]</scope>
    <source>
        <strain evidence="3 4">Lake Benthic</strain>
    </source>
</reference>
<feature type="compositionally biased region" description="Basic residues" evidence="2">
    <location>
        <begin position="340"/>
        <end position="355"/>
    </location>
</feature>
<feature type="region of interest" description="Disordered" evidence="2">
    <location>
        <begin position="59"/>
        <end position="123"/>
    </location>
</feature>
<proteinExistence type="predicted"/>
<feature type="region of interest" description="Disordered" evidence="2">
    <location>
        <begin position="209"/>
        <end position="252"/>
    </location>
</feature>
<dbReference type="Ensembl" id="ENSGACT00000077902.1">
    <property type="protein sequence ID" value="ENSGACP00000034065.1"/>
    <property type="gene ID" value="ENSGACG00000011367.2"/>
</dbReference>
<accession>A0AAQ4P5E4</accession>
<dbReference type="PANTHER" id="PTHR46462:SF1">
    <property type="entry name" value="HISTONE-LYSINE N-METHYLTRANSFERASE SETD5"/>
    <property type="match status" value="1"/>
</dbReference>
<dbReference type="GO" id="GO:0070210">
    <property type="term" value="C:Rpd3L-Expanded complex"/>
    <property type="evidence" value="ECO:0007669"/>
    <property type="project" value="TreeGrafter"/>
</dbReference>
<dbReference type="GO" id="GO:0006355">
    <property type="term" value="P:regulation of DNA-templated transcription"/>
    <property type="evidence" value="ECO:0007669"/>
    <property type="project" value="TreeGrafter"/>
</dbReference>
<reference evidence="3" key="3">
    <citation type="submission" date="2025-09" db="UniProtKB">
        <authorList>
            <consortium name="Ensembl"/>
        </authorList>
    </citation>
    <scope>IDENTIFICATION</scope>
</reference>
<dbReference type="PANTHER" id="PTHR46462">
    <property type="entry name" value="UPSET, ISOFORM A"/>
    <property type="match status" value="1"/>
</dbReference>
<sequence length="677" mass="71708">MLPGLSHSSLICTAPRHYVRFGSPFNPERHRPRPLQMDGTYGCYKKRWIKQVEDESCSASVEDGTESTSSQQSTSSRSTPNPQSGDLNAPFKKRRSKYASETTSAPSGHMLRPLSPITPPLPDDSLHPPLHNLCGSLLPNGGIYSPLLSLPASRCNTPLQFENISSPEASPVHRSESISPEPCLQTDFDIPCPQFPDLSLPSSLESPVALTSDDFSLPGGPSGHDSQGPSSVGTSYLNPPSCPPSDPASQNREQPFRTEFNLIYTCSPLNANLGHPVATDRHLSQSEGGFSPAESFHSSISGHGPLGDAGPGSTSPYGEPHYGGGYPDSGTPPHTSNPPQKKKVSLLEYRKRKQGGGRDSEPGGGGTPTRTGSHHSQDPHQPRCHPMQPTAPPHSSFSSAAHAPSIPQIEEVSPPDHQGPSPLPRQQDSNNQWMVPTTVERLREGQGALERVLRSIKMERVYRRSDGSAEKESDADRYEVQAASTASPMKSPHGYSPSVYSHQSSESHQQTDSPSFLQQTSNSPFRGSYSPSSGQSFYPRHVSQDHPPPSYPGRAPASSSDSRPPAGSLHQQGGSSSADGGHGHLKAGLLNSGLAGAPSPGARPHAQAKTDSGAPTSRGSVAGLKSGSPSQAALQAGSRLLPASGPTQHYPQRGPSLGPFQHPPLQGPGVRTQSGSF</sequence>
<evidence type="ECO:0000256" key="2">
    <source>
        <dbReference type="SAM" id="MobiDB-lite"/>
    </source>
</evidence>
<keyword evidence="1" id="KW-0156">Chromatin regulator</keyword>
<dbReference type="Proteomes" id="UP000007635">
    <property type="component" value="Chromosome XVII"/>
</dbReference>
<feature type="compositionally biased region" description="Basic and acidic residues" evidence="2">
    <location>
        <begin position="451"/>
        <end position="479"/>
    </location>
</feature>
<dbReference type="GeneTree" id="ENSGT00940000157446"/>